<keyword evidence="1" id="KW-1133">Transmembrane helix</keyword>
<name>A0ABS4CIA6_9ENTE</name>
<dbReference type="RefSeq" id="WP_209557001.1">
    <property type="nucleotide sequence ID" value="NZ_JAEDXU010000003.1"/>
</dbReference>
<dbReference type="EMBL" id="JAEDXU010000003">
    <property type="protein sequence ID" value="MBP1046183.1"/>
    <property type="molecule type" value="Genomic_DNA"/>
</dbReference>
<feature type="transmembrane region" description="Helical" evidence="1">
    <location>
        <begin position="6"/>
        <end position="28"/>
    </location>
</feature>
<evidence type="ECO:0000313" key="3">
    <source>
        <dbReference type="Proteomes" id="UP000673375"/>
    </source>
</evidence>
<gene>
    <name evidence="2" type="ORF">I6N96_07795</name>
</gene>
<feature type="transmembrane region" description="Helical" evidence="1">
    <location>
        <begin position="67"/>
        <end position="90"/>
    </location>
</feature>
<reference evidence="2 3" key="1">
    <citation type="submission" date="2020-12" db="EMBL/GenBank/DDBJ databases">
        <title>Vagococcus allomyrinae sp. nov. and Enterococcus lavae sp. nov., isolated from the larvae of Allomyrina dichotoma.</title>
        <authorList>
            <person name="Lee S.D."/>
        </authorList>
    </citation>
    <scope>NUCLEOTIDE SEQUENCE [LARGE SCALE GENOMIC DNA]</scope>
    <source>
        <strain evidence="2 3">BWM-S5</strain>
    </source>
</reference>
<dbReference type="Proteomes" id="UP000673375">
    <property type="component" value="Unassembled WGS sequence"/>
</dbReference>
<proteinExistence type="predicted"/>
<protein>
    <submittedName>
        <fullName evidence="2">Uncharacterized protein</fullName>
    </submittedName>
</protein>
<keyword evidence="3" id="KW-1185">Reference proteome</keyword>
<keyword evidence="1" id="KW-0812">Transmembrane</keyword>
<evidence type="ECO:0000313" key="2">
    <source>
        <dbReference type="EMBL" id="MBP1046183.1"/>
    </source>
</evidence>
<keyword evidence="1" id="KW-0472">Membrane</keyword>
<comment type="caution">
    <text evidence="2">The sequence shown here is derived from an EMBL/GenBank/DDBJ whole genome shotgun (WGS) entry which is preliminary data.</text>
</comment>
<accession>A0ABS4CIA6</accession>
<sequence>MTTLDWIAVIALASAILFLLFMVLLIVLRVRLGRQLSKLKRVRTKNKKKRKRLIRQRRIVEKKRRKYLISALMLFILGGVGAGASAYTIYYQSTNLNQKDQELIVKGYYYLGDIEDQLALAESGAGGEELGTDLATLASRIGTFAVVRADYRLGSDYQQLLNRYYSSLKDLGINLASRSSNFYTNSEELVDFQEDLAKVRNNQKEVFETFSVNEASLKEQK</sequence>
<organism evidence="2 3">
    <name type="scientific">Enterococcus larvae</name>
    <dbReference type="NCBI Taxonomy" id="2794352"/>
    <lineage>
        <taxon>Bacteria</taxon>
        <taxon>Bacillati</taxon>
        <taxon>Bacillota</taxon>
        <taxon>Bacilli</taxon>
        <taxon>Lactobacillales</taxon>
        <taxon>Enterococcaceae</taxon>
        <taxon>Enterococcus</taxon>
    </lineage>
</organism>
<evidence type="ECO:0000256" key="1">
    <source>
        <dbReference type="SAM" id="Phobius"/>
    </source>
</evidence>